<sequence length="200" mass="21973">MTNPPTRVDGRTARSERTRNAIIDAHLQLIGEGDMRPTADRVAKLAGVSLRALWSHFADMEALMAASGQRVLEQRDASYRPIPADLPLTERIEAFCHQRARLLEEIAPAARASALKEPFSSGLQRYRKLHTSRVRDELTATFPTEIGSDEELLNALTAASLWPTWATWRDAMGLPVEGARSALARVVTALINPAGAKPAR</sequence>
<comment type="caution">
    <text evidence="4">The sequence shown here is derived from an EMBL/GenBank/DDBJ whole genome shotgun (WGS) entry which is preliminary data.</text>
</comment>
<evidence type="ECO:0000313" key="4">
    <source>
        <dbReference type="EMBL" id="PWK50690.1"/>
    </source>
</evidence>
<dbReference type="OrthoDB" id="8688418at2"/>
<evidence type="ECO:0000313" key="5">
    <source>
        <dbReference type="Proteomes" id="UP000245697"/>
    </source>
</evidence>
<evidence type="ECO:0000256" key="1">
    <source>
        <dbReference type="ARBA" id="ARBA00023125"/>
    </source>
</evidence>
<dbReference type="PROSITE" id="PS50977">
    <property type="entry name" value="HTH_TETR_2"/>
    <property type="match status" value="1"/>
</dbReference>
<proteinExistence type="predicted"/>
<dbReference type="AlphaFoldDB" id="A0A316FST7"/>
<accession>A0A316FST7</accession>
<feature type="domain" description="HTH tetR-type" evidence="3">
    <location>
        <begin position="16"/>
        <end position="75"/>
    </location>
</feature>
<feature type="DNA-binding region" description="H-T-H motif" evidence="2">
    <location>
        <begin position="38"/>
        <end position="57"/>
    </location>
</feature>
<dbReference type="InterPro" id="IPR001647">
    <property type="entry name" value="HTH_TetR"/>
</dbReference>
<dbReference type="SUPFAM" id="SSF46689">
    <property type="entry name" value="Homeodomain-like"/>
    <property type="match status" value="1"/>
</dbReference>
<dbReference type="Gene3D" id="1.10.357.10">
    <property type="entry name" value="Tetracycline Repressor, domain 2"/>
    <property type="match status" value="1"/>
</dbReference>
<keyword evidence="1 2" id="KW-0238">DNA-binding</keyword>
<organism evidence="4 5">
    <name type="scientific">Actinoplanes xinjiangensis</name>
    <dbReference type="NCBI Taxonomy" id="512350"/>
    <lineage>
        <taxon>Bacteria</taxon>
        <taxon>Bacillati</taxon>
        <taxon>Actinomycetota</taxon>
        <taxon>Actinomycetes</taxon>
        <taxon>Micromonosporales</taxon>
        <taxon>Micromonosporaceae</taxon>
        <taxon>Actinoplanes</taxon>
    </lineage>
</organism>
<dbReference type="InterPro" id="IPR009057">
    <property type="entry name" value="Homeodomain-like_sf"/>
</dbReference>
<reference evidence="4 5" key="1">
    <citation type="submission" date="2018-05" db="EMBL/GenBank/DDBJ databases">
        <title>Genomic Encyclopedia of Archaeal and Bacterial Type Strains, Phase II (KMG-II): from individual species to whole genera.</title>
        <authorList>
            <person name="Goeker M."/>
        </authorList>
    </citation>
    <scope>NUCLEOTIDE SEQUENCE [LARGE SCALE GENOMIC DNA]</scope>
    <source>
        <strain evidence="4 5">DSM 45184</strain>
    </source>
</reference>
<evidence type="ECO:0000256" key="2">
    <source>
        <dbReference type="PROSITE-ProRule" id="PRU00335"/>
    </source>
</evidence>
<dbReference type="Proteomes" id="UP000245697">
    <property type="component" value="Unassembled WGS sequence"/>
</dbReference>
<name>A0A316FST7_9ACTN</name>
<dbReference type="RefSeq" id="WP_109591386.1">
    <property type="nucleotide sequence ID" value="NZ_BONA01000009.1"/>
</dbReference>
<protein>
    <submittedName>
        <fullName evidence="4">TetR family transcriptional regulator</fullName>
    </submittedName>
</protein>
<gene>
    <name evidence="4" type="ORF">BC793_103578</name>
</gene>
<dbReference type="EMBL" id="QGGR01000003">
    <property type="protein sequence ID" value="PWK50690.1"/>
    <property type="molecule type" value="Genomic_DNA"/>
</dbReference>
<dbReference type="GO" id="GO:0003677">
    <property type="term" value="F:DNA binding"/>
    <property type="evidence" value="ECO:0007669"/>
    <property type="project" value="UniProtKB-UniRule"/>
</dbReference>
<evidence type="ECO:0000259" key="3">
    <source>
        <dbReference type="PROSITE" id="PS50977"/>
    </source>
</evidence>
<keyword evidence="5" id="KW-1185">Reference proteome</keyword>